<dbReference type="Proteomes" id="UP001201163">
    <property type="component" value="Unassembled WGS sequence"/>
</dbReference>
<protein>
    <submittedName>
        <fullName evidence="2">Uncharacterized protein</fullName>
    </submittedName>
</protein>
<evidence type="ECO:0000256" key="1">
    <source>
        <dbReference type="SAM" id="MobiDB-lite"/>
    </source>
</evidence>
<dbReference type="InterPro" id="IPR027417">
    <property type="entry name" value="P-loop_NTPase"/>
</dbReference>
<dbReference type="EMBL" id="JAKELL010000002">
    <property type="protein sequence ID" value="KAH9000307.1"/>
    <property type="molecule type" value="Genomic_DNA"/>
</dbReference>
<feature type="region of interest" description="Disordered" evidence="1">
    <location>
        <begin position="113"/>
        <end position="145"/>
    </location>
</feature>
<evidence type="ECO:0000313" key="2">
    <source>
        <dbReference type="EMBL" id="KAH9000307.1"/>
    </source>
</evidence>
<feature type="compositionally biased region" description="Basic residues" evidence="1">
    <location>
        <begin position="113"/>
        <end position="123"/>
    </location>
</feature>
<accession>A0AAD4LUI6</accession>
<reference evidence="2" key="1">
    <citation type="submission" date="2022-01" db="EMBL/GenBank/DDBJ databases">
        <title>Comparative genomics reveals a dynamic genome evolution in the ectomycorrhizal milk-cap (Lactarius) mushrooms.</title>
        <authorList>
            <consortium name="DOE Joint Genome Institute"/>
            <person name="Lebreton A."/>
            <person name="Tang N."/>
            <person name="Kuo A."/>
            <person name="LaButti K."/>
            <person name="Drula E."/>
            <person name="Barry K."/>
            <person name="Clum A."/>
            <person name="Lipzen A."/>
            <person name="Mousain D."/>
            <person name="Ng V."/>
            <person name="Wang R."/>
            <person name="Wang X."/>
            <person name="Dai Y."/>
            <person name="Henrissat B."/>
            <person name="Grigoriev I.V."/>
            <person name="Guerin-Laguette A."/>
            <person name="Yu F."/>
            <person name="Martin F.M."/>
        </authorList>
    </citation>
    <scope>NUCLEOTIDE SEQUENCE</scope>
    <source>
        <strain evidence="2">QP</strain>
    </source>
</reference>
<evidence type="ECO:0000313" key="3">
    <source>
        <dbReference type="Proteomes" id="UP001201163"/>
    </source>
</evidence>
<gene>
    <name evidence="2" type="ORF">EDB92DRAFT_487395</name>
</gene>
<comment type="caution">
    <text evidence="2">The sequence shown here is derived from an EMBL/GenBank/DDBJ whole genome shotgun (WGS) entry which is preliminary data.</text>
</comment>
<dbReference type="AlphaFoldDB" id="A0AAD4LUI6"/>
<sequence>MGTVDNYEHDGKGKYFGTKPEKFLVRKRIPSNRRVFIFVQFPDFMKKVAEALTANKVRFLEIKDRAAPKGKNMEKLQDETEERVVLLNVIDESASGTNLTSANRPIFRRCSRRHWRSTRRTRRGPSVASSVTGRRKPCSSDDSQA</sequence>
<dbReference type="Gene3D" id="3.40.50.300">
    <property type="entry name" value="P-loop containing nucleotide triphosphate hydrolases"/>
    <property type="match status" value="1"/>
</dbReference>
<keyword evidence="3" id="KW-1185">Reference proteome</keyword>
<proteinExistence type="predicted"/>
<organism evidence="2 3">
    <name type="scientific">Lactarius akahatsu</name>
    <dbReference type="NCBI Taxonomy" id="416441"/>
    <lineage>
        <taxon>Eukaryota</taxon>
        <taxon>Fungi</taxon>
        <taxon>Dikarya</taxon>
        <taxon>Basidiomycota</taxon>
        <taxon>Agaricomycotina</taxon>
        <taxon>Agaricomycetes</taxon>
        <taxon>Russulales</taxon>
        <taxon>Russulaceae</taxon>
        <taxon>Lactarius</taxon>
    </lineage>
</organism>
<name>A0AAD4LUI6_9AGAM</name>